<name>A0A518HS00_9BACT</name>
<evidence type="ECO:0008006" key="4">
    <source>
        <dbReference type="Google" id="ProtNLM"/>
    </source>
</evidence>
<reference evidence="2 3" key="1">
    <citation type="submission" date="2019-03" db="EMBL/GenBank/DDBJ databases">
        <title>Deep-cultivation of Planctomycetes and their phenomic and genomic characterization uncovers novel biology.</title>
        <authorList>
            <person name="Wiegand S."/>
            <person name="Jogler M."/>
            <person name="Boedeker C."/>
            <person name="Pinto D."/>
            <person name="Vollmers J."/>
            <person name="Rivas-Marin E."/>
            <person name="Kohn T."/>
            <person name="Peeters S.H."/>
            <person name="Heuer A."/>
            <person name="Rast P."/>
            <person name="Oberbeckmann S."/>
            <person name="Bunk B."/>
            <person name="Jeske O."/>
            <person name="Meyerdierks A."/>
            <person name="Storesund J.E."/>
            <person name="Kallscheuer N."/>
            <person name="Luecker S."/>
            <person name="Lage O.M."/>
            <person name="Pohl T."/>
            <person name="Merkel B.J."/>
            <person name="Hornburger P."/>
            <person name="Mueller R.-W."/>
            <person name="Bruemmer F."/>
            <person name="Labrenz M."/>
            <person name="Spormann A.M."/>
            <person name="Op den Camp H."/>
            <person name="Overmann J."/>
            <person name="Amann R."/>
            <person name="Jetten M.S.M."/>
            <person name="Mascher T."/>
            <person name="Medema M.H."/>
            <person name="Devos D.P."/>
            <person name="Kaster A.-K."/>
            <person name="Ovreas L."/>
            <person name="Rohde M."/>
            <person name="Galperin M.Y."/>
            <person name="Jogler C."/>
        </authorList>
    </citation>
    <scope>NUCLEOTIDE SEQUENCE [LARGE SCALE GENOMIC DNA]</scope>
    <source>
        <strain evidence="2 3">Enr13</strain>
    </source>
</reference>
<protein>
    <recommendedName>
        <fullName evidence="4">WD40-like Beta Propeller Repeat protein</fullName>
    </recommendedName>
</protein>
<feature type="chain" id="PRO_5021979628" description="WD40-like Beta Propeller Repeat protein" evidence="1">
    <location>
        <begin position="23"/>
        <end position="438"/>
    </location>
</feature>
<dbReference type="EMBL" id="CP037423">
    <property type="protein sequence ID" value="QDV43594.1"/>
    <property type="molecule type" value="Genomic_DNA"/>
</dbReference>
<gene>
    <name evidence="2" type="ORF">Enr13x_34510</name>
</gene>
<dbReference type="RefSeq" id="WP_145387832.1">
    <property type="nucleotide sequence ID" value="NZ_CP037423.1"/>
</dbReference>
<evidence type="ECO:0000256" key="1">
    <source>
        <dbReference type="SAM" id="SignalP"/>
    </source>
</evidence>
<keyword evidence="3" id="KW-1185">Reference proteome</keyword>
<dbReference type="Proteomes" id="UP000319004">
    <property type="component" value="Chromosome"/>
</dbReference>
<accession>A0A518HS00</accession>
<feature type="signal peptide" evidence="1">
    <location>
        <begin position="1"/>
        <end position="22"/>
    </location>
</feature>
<evidence type="ECO:0000313" key="3">
    <source>
        <dbReference type="Proteomes" id="UP000319004"/>
    </source>
</evidence>
<dbReference type="AlphaFoldDB" id="A0A518HS00"/>
<proteinExistence type="predicted"/>
<dbReference type="KEGG" id="snep:Enr13x_34510"/>
<sequence precursor="true">MRTNTIFINATIWLLPTCISVAQTPSAIEYLPIERFDSDSPKLNQIERISFSSDGNFVLLSDKDFPHWNGGYLYHLPKDKYCEIDSESGIALRQQPGKRSFPQRNGSGPNDAFLTPKKKHSEFFGFLPLPPARSGSYRMLGVNQSGLILYSYLIQSQSKIMYALGFDGKMEQIVRLQLESKKRLSHLNQRIQFLQLSGHQASFSVERVDPKADRYFCVVNLKSQQVHVLKTVNGPLSSGGSGADLERSMVPGRTTPIAVFAYADGCLLVRKDAPDVVVPFPAEWDGTIAVRDWCFVNEDRWLMVVAESLEDLAVELRLFDANTGAEICSETIESPDGERIGMCILQNASNVPRRVCVRATASGNVFAINTSIGPYFYAVTETGLACTANPITNSQLDVLHRAKQWNLSPSGEAIAAVIRDKEKEFRAAMIKTSYFLKR</sequence>
<organism evidence="2 3">
    <name type="scientific">Stieleria neptunia</name>
    <dbReference type="NCBI Taxonomy" id="2527979"/>
    <lineage>
        <taxon>Bacteria</taxon>
        <taxon>Pseudomonadati</taxon>
        <taxon>Planctomycetota</taxon>
        <taxon>Planctomycetia</taxon>
        <taxon>Pirellulales</taxon>
        <taxon>Pirellulaceae</taxon>
        <taxon>Stieleria</taxon>
    </lineage>
</organism>
<keyword evidence="1" id="KW-0732">Signal</keyword>
<evidence type="ECO:0000313" key="2">
    <source>
        <dbReference type="EMBL" id="QDV43594.1"/>
    </source>
</evidence>